<accession>A0A0K0XUQ7</accession>
<dbReference type="InterPro" id="IPR013785">
    <property type="entry name" value="Aldolase_TIM"/>
</dbReference>
<organism evidence="8 9">
    <name type="scientific">Wenzhouxiangella marina</name>
    <dbReference type="NCBI Taxonomy" id="1579979"/>
    <lineage>
        <taxon>Bacteria</taxon>
        <taxon>Pseudomonadati</taxon>
        <taxon>Pseudomonadota</taxon>
        <taxon>Gammaproteobacteria</taxon>
        <taxon>Chromatiales</taxon>
        <taxon>Wenzhouxiangellaceae</taxon>
        <taxon>Wenzhouxiangella</taxon>
    </lineage>
</organism>
<dbReference type="PANTHER" id="PTHR10889">
    <property type="entry name" value="DEOXYRIBOSE-PHOSPHATE ALDOLASE"/>
    <property type="match status" value="1"/>
</dbReference>
<dbReference type="EMBL" id="CP012154">
    <property type="protein sequence ID" value="AKS41351.1"/>
    <property type="molecule type" value="Genomic_DNA"/>
</dbReference>
<dbReference type="CDD" id="cd00959">
    <property type="entry name" value="DeoC"/>
    <property type="match status" value="1"/>
</dbReference>
<gene>
    <name evidence="8" type="ORF">WM2015_971</name>
</gene>
<dbReference type="InterPro" id="IPR011343">
    <property type="entry name" value="DeoC"/>
</dbReference>
<name>A0A0K0XUQ7_9GAMM</name>
<evidence type="ECO:0000256" key="5">
    <source>
        <dbReference type="ARBA" id="ARBA00023270"/>
    </source>
</evidence>
<dbReference type="PANTHER" id="PTHR10889:SF3">
    <property type="entry name" value="DEOXYRIBOSE-PHOSPHATE ALDOLASE"/>
    <property type="match status" value="1"/>
</dbReference>
<dbReference type="InterPro" id="IPR002915">
    <property type="entry name" value="DeoC/FbaB/LacD_aldolase"/>
</dbReference>
<dbReference type="GO" id="GO:0016052">
    <property type="term" value="P:carbohydrate catabolic process"/>
    <property type="evidence" value="ECO:0007669"/>
    <property type="project" value="TreeGrafter"/>
</dbReference>
<dbReference type="AlphaFoldDB" id="A0A0K0XUQ7"/>
<evidence type="ECO:0000256" key="4">
    <source>
        <dbReference type="ARBA" id="ARBA00023239"/>
    </source>
</evidence>
<keyword evidence="5" id="KW-0704">Schiff base</keyword>
<evidence type="ECO:0000256" key="3">
    <source>
        <dbReference type="ARBA" id="ARBA00012515"/>
    </source>
</evidence>
<dbReference type="SUPFAM" id="SSF51569">
    <property type="entry name" value="Aldolase"/>
    <property type="match status" value="1"/>
</dbReference>
<dbReference type="SMART" id="SM01133">
    <property type="entry name" value="DeoC"/>
    <property type="match status" value="1"/>
</dbReference>
<dbReference type="Gene3D" id="3.20.20.70">
    <property type="entry name" value="Aldolase class I"/>
    <property type="match status" value="1"/>
</dbReference>
<evidence type="ECO:0000313" key="9">
    <source>
        <dbReference type="Proteomes" id="UP000066624"/>
    </source>
</evidence>
<dbReference type="EC" id="4.1.2.4" evidence="3 7"/>
<keyword evidence="9" id="KW-1185">Reference proteome</keyword>
<dbReference type="GO" id="GO:0009264">
    <property type="term" value="P:deoxyribonucleotide catabolic process"/>
    <property type="evidence" value="ECO:0007669"/>
    <property type="project" value="UniProtKB-UniRule"/>
</dbReference>
<evidence type="ECO:0000313" key="8">
    <source>
        <dbReference type="EMBL" id="AKS41351.1"/>
    </source>
</evidence>
<keyword evidence="4" id="KW-0456">Lyase</keyword>
<dbReference type="Proteomes" id="UP000066624">
    <property type="component" value="Chromosome"/>
</dbReference>
<comment type="similarity">
    <text evidence="2">Belongs to the DeoC/FbaB aldolase family. DeoC type 2 subfamily.</text>
</comment>
<evidence type="ECO:0000256" key="7">
    <source>
        <dbReference type="NCBIfam" id="TIGR00126"/>
    </source>
</evidence>
<dbReference type="PIRSF" id="PIRSF001357">
    <property type="entry name" value="DeoC"/>
    <property type="match status" value="1"/>
</dbReference>
<evidence type="ECO:0000256" key="1">
    <source>
        <dbReference type="ARBA" id="ARBA00004816"/>
    </source>
</evidence>
<dbReference type="KEGG" id="wma:WM2015_971"/>
<dbReference type="NCBIfam" id="TIGR00126">
    <property type="entry name" value="deoC"/>
    <property type="match status" value="1"/>
</dbReference>
<comment type="pathway">
    <text evidence="1">Carbohydrate degradation; 2-deoxy-D-ribose 1-phosphate degradation; D-glyceraldehyde 3-phosphate and acetaldehyde from 2-deoxy-alpha-D-ribose 1-phosphate: step 2/2.</text>
</comment>
<dbReference type="RefSeq" id="WP_049724991.1">
    <property type="nucleotide sequence ID" value="NZ_CP012154.1"/>
</dbReference>
<sequence>MNQDLDRIARRAIALVDLTSLNDDDSDERIVELCQRASTPAGPVAAVCVYPRFVELAVATLRANPATRAVRVATVVNFPGGDGRESEVLAEIDRALGDDADEIDLVFPWRALLAGDRRAGEQLVRAARERCGEHGLKVILETGELARPEAILEAASIALDQGADFLKTSTGKVRVNATPEAARVLLELIRDRGANAGFKASGGLKTTEDAAVYLCLADEILGPAWADPEHFRFGASSLLDDLIGRLPEGQG</sequence>
<dbReference type="GO" id="GO:0005737">
    <property type="term" value="C:cytoplasm"/>
    <property type="evidence" value="ECO:0007669"/>
    <property type="project" value="InterPro"/>
</dbReference>
<reference evidence="8 9" key="1">
    <citation type="submission" date="2015-07" db="EMBL/GenBank/DDBJ databases">
        <authorList>
            <person name="Noorani M."/>
        </authorList>
    </citation>
    <scope>NUCLEOTIDE SEQUENCE [LARGE SCALE GENOMIC DNA]</scope>
    <source>
        <strain evidence="8 9">KCTC 42284</strain>
    </source>
</reference>
<dbReference type="OrthoDB" id="6579831at2"/>
<proteinExistence type="inferred from homology"/>
<comment type="catalytic activity">
    <reaction evidence="6">
        <text>2-deoxy-D-ribose 5-phosphate = D-glyceraldehyde 3-phosphate + acetaldehyde</text>
        <dbReference type="Rhea" id="RHEA:12821"/>
        <dbReference type="ChEBI" id="CHEBI:15343"/>
        <dbReference type="ChEBI" id="CHEBI:59776"/>
        <dbReference type="ChEBI" id="CHEBI:62877"/>
        <dbReference type="EC" id="4.1.2.4"/>
    </reaction>
</comment>
<dbReference type="PATRIC" id="fig|1579979.3.peg.995"/>
<evidence type="ECO:0000256" key="6">
    <source>
        <dbReference type="ARBA" id="ARBA00048791"/>
    </source>
</evidence>
<dbReference type="Pfam" id="PF01791">
    <property type="entry name" value="DeoC"/>
    <property type="match status" value="1"/>
</dbReference>
<evidence type="ECO:0000256" key="2">
    <source>
        <dbReference type="ARBA" id="ARBA00009473"/>
    </source>
</evidence>
<dbReference type="STRING" id="1579979.WM2015_971"/>
<dbReference type="GO" id="GO:0004139">
    <property type="term" value="F:deoxyribose-phosphate aldolase activity"/>
    <property type="evidence" value="ECO:0007669"/>
    <property type="project" value="UniProtKB-UniRule"/>
</dbReference>
<protein>
    <recommendedName>
        <fullName evidence="3 7">Deoxyribose-phosphate aldolase</fullName>
        <ecNumber evidence="3 7">4.1.2.4</ecNumber>
    </recommendedName>
</protein>